<gene>
    <name evidence="1" type="ORF">KFK09_016539</name>
</gene>
<proteinExistence type="predicted"/>
<sequence>MDVLTRHLQKDLPWCMLFADDILHVDKTREGVESKFELWRSTVEFKGFHLSRSKTENMVCNFSNNRSSGGFVTLSDQVINKCIHFRYLGSIVQSDGEIQRNIISRIQVGWLKWRNTLGLLCGKKVLLKLKGNFLVFWWKFLDKKNLNCELINHVRLVVFFFLNY</sequence>
<dbReference type="EMBL" id="JAGYWB010000012">
    <property type="protein sequence ID" value="KAI0501594.1"/>
    <property type="molecule type" value="Genomic_DNA"/>
</dbReference>
<evidence type="ECO:0008006" key="3">
    <source>
        <dbReference type="Google" id="ProtNLM"/>
    </source>
</evidence>
<protein>
    <recommendedName>
        <fullName evidence="3">Reverse transcriptase domain-containing protein</fullName>
    </recommendedName>
</protein>
<evidence type="ECO:0000313" key="1">
    <source>
        <dbReference type="EMBL" id="KAI0501594.1"/>
    </source>
</evidence>
<dbReference type="PANTHER" id="PTHR46238">
    <property type="entry name" value="REVERSE TRANSCRIPTASE DOMAIN-CONTAINING PROTEIN"/>
    <property type="match status" value="1"/>
</dbReference>
<keyword evidence="2" id="KW-1185">Reference proteome</keyword>
<dbReference type="AlphaFoldDB" id="A0A8T3AZV7"/>
<accession>A0A8T3AZV7</accession>
<dbReference type="Proteomes" id="UP000829196">
    <property type="component" value="Unassembled WGS sequence"/>
</dbReference>
<evidence type="ECO:0000313" key="2">
    <source>
        <dbReference type="Proteomes" id="UP000829196"/>
    </source>
</evidence>
<dbReference type="OrthoDB" id="769866at2759"/>
<dbReference type="PANTHER" id="PTHR46238:SF11">
    <property type="entry name" value="AGAMOUS-LIKE MADS-BOX PROTEIN AGL16"/>
    <property type="match status" value="1"/>
</dbReference>
<reference evidence="1" key="1">
    <citation type="journal article" date="2022" name="Front. Genet.">
        <title>Chromosome-Scale Assembly of the Dendrobium nobile Genome Provides Insights Into the Molecular Mechanism of the Biosynthesis of the Medicinal Active Ingredient of Dendrobium.</title>
        <authorList>
            <person name="Xu Q."/>
            <person name="Niu S.-C."/>
            <person name="Li K.-L."/>
            <person name="Zheng P.-J."/>
            <person name="Zhang X.-J."/>
            <person name="Jia Y."/>
            <person name="Liu Y."/>
            <person name="Niu Y.-X."/>
            <person name="Yu L.-H."/>
            <person name="Chen D.-F."/>
            <person name="Zhang G.-Q."/>
        </authorList>
    </citation>
    <scope>NUCLEOTIDE SEQUENCE</scope>
    <source>
        <tissue evidence="1">Leaf</tissue>
    </source>
</reference>
<comment type="caution">
    <text evidence="1">The sequence shown here is derived from an EMBL/GenBank/DDBJ whole genome shotgun (WGS) entry which is preliminary data.</text>
</comment>
<organism evidence="1 2">
    <name type="scientific">Dendrobium nobile</name>
    <name type="common">Orchid</name>
    <dbReference type="NCBI Taxonomy" id="94219"/>
    <lineage>
        <taxon>Eukaryota</taxon>
        <taxon>Viridiplantae</taxon>
        <taxon>Streptophyta</taxon>
        <taxon>Embryophyta</taxon>
        <taxon>Tracheophyta</taxon>
        <taxon>Spermatophyta</taxon>
        <taxon>Magnoliopsida</taxon>
        <taxon>Liliopsida</taxon>
        <taxon>Asparagales</taxon>
        <taxon>Orchidaceae</taxon>
        <taxon>Epidendroideae</taxon>
        <taxon>Malaxideae</taxon>
        <taxon>Dendrobiinae</taxon>
        <taxon>Dendrobium</taxon>
    </lineage>
</organism>
<name>A0A8T3AZV7_DENNO</name>